<evidence type="ECO:0008006" key="5">
    <source>
        <dbReference type="Google" id="ProtNLM"/>
    </source>
</evidence>
<comment type="caution">
    <text evidence="3">The sequence shown here is derived from an EMBL/GenBank/DDBJ whole genome shotgun (WGS) entry which is preliminary data.</text>
</comment>
<feature type="compositionally biased region" description="Polar residues" evidence="1">
    <location>
        <begin position="59"/>
        <end position="70"/>
    </location>
</feature>
<reference evidence="3" key="1">
    <citation type="submission" date="2019-08" db="EMBL/GenBank/DDBJ databases">
        <title>The genome of the North American firefly Photinus pyralis.</title>
        <authorList>
            <consortium name="Photinus pyralis genome working group"/>
            <person name="Fallon T.R."/>
            <person name="Sander Lower S.E."/>
            <person name="Weng J.-K."/>
        </authorList>
    </citation>
    <scope>NUCLEOTIDE SEQUENCE</scope>
    <source>
        <strain evidence="3">TRF0915ILg1</strain>
        <tissue evidence="3">Whole body</tissue>
    </source>
</reference>
<evidence type="ECO:0000256" key="2">
    <source>
        <dbReference type="SAM" id="SignalP"/>
    </source>
</evidence>
<feature type="region of interest" description="Disordered" evidence="1">
    <location>
        <begin position="51"/>
        <end position="70"/>
    </location>
</feature>
<evidence type="ECO:0000313" key="3">
    <source>
        <dbReference type="EMBL" id="KAF2886973.1"/>
    </source>
</evidence>
<organism evidence="3 4">
    <name type="scientific">Ignelater luminosus</name>
    <name type="common">Cucubano</name>
    <name type="synonym">Pyrophorus luminosus</name>
    <dbReference type="NCBI Taxonomy" id="2038154"/>
    <lineage>
        <taxon>Eukaryota</taxon>
        <taxon>Metazoa</taxon>
        <taxon>Ecdysozoa</taxon>
        <taxon>Arthropoda</taxon>
        <taxon>Hexapoda</taxon>
        <taxon>Insecta</taxon>
        <taxon>Pterygota</taxon>
        <taxon>Neoptera</taxon>
        <taxon>Endopterygota</taxon>
        <taxon>Coleoptera</taxon>
        <taxon>Polyphaga</taxon>
        <taxon>Elateriformia</taxon>
        <taxon>Elateroidea</taxon>
        <taxon>Elateridae</taxon>
        <taxon>Agrypninae</taxon>
        <taxon>Pyrophorini</taxon>
        <taxon>Ignelater</taxon>
    </lineage>
</organism>
<feature type="chain" id="PRO_5035444543" description="Secreted protein" evidence="2">
    <location>
        <begin position="23"/>
        <end position="70"/>
    </location>
</feature>
<evidence type="ECO:0000313" key="4">
    <source>
        <dbReference type="Proteomes" id="UP000801492"/>
    </source>
</evidence>
<keyword evidence="2" id="KW-0732">Signal</keyword>
<name>A0A8K0CGL7_IGNLU</name>
<dbReference type="Proteomes" id="UP000801492">
    <property type="component" value="Unassembled WGS sequence"/>
</dbReference>
<feature type="signal peptide" evidence="2">
    <location>
        <begin position="1"/>
        <end position="22"/>
    </location>
</feature>
<keyword evidence="4" id="KW-1185">Reference proteome</keyword>
<protein>
    <recommendedName>
        <fullName evidence="5">Secreted protein</fullName>
    </recommendedName>
</protein>
<accession>A0A8K0CGL7</accession>
<evidence type="ECO:0000256" key="1">
    <source>
        <dbReference type="SAM" id="MobiDB-lite"/>
    </source>
</evidence>
<dbReference type="EMBL" id="VTPC01085771">
    <property type="protein sequence ID" value="KAF2886973.1"/>
    <property type="molecule type" value="Genomic_DNA"/>
</dbReference>
<sequence>MKYCAFVLFFVVVVGVMSQTEAQIPSPHPPSGTGGPYVGHQLQFAKIYPGKQAGCRDGGSSTAAPTTAGR</sequence>
<proteinExistence type="predicted"/>
<gene>
    <name evidence="3" type="ORF">ILUMI_19199</name>
</gene>
<dbReference type="AlphaFoldDB" id="A0A8K0CGL7"/>